<comment type="caution">
    <text evidence="2">The sequence shown here is derived from an EMBL/GenBank/DDBJ whole genome shotgun (WGS) entry which is preliminary data.</text>
</comment>
<feature type="compositionally biased region" description="Low complexity" evidence="1">
    <location>
        <begin position="164"/>
        <end position="175"/>
    </location>
</feature>
<dbReference type="OrthoDB" id="129160at2759"/>
<proteinExistence type="predicted"/>
<sequence>MELSTPLPPELNCRLCVKSGEALTPCRDKVPGHNFTFLVADGYDILLAHIKRVFGTTVGLMWDDFLSVYVKGTNHAPQKDYILVPTDSAEMKTQFTAIWYKARLRKHGHAAFVLELFVYVRLPRAQRLTSHRRATDNRIQEQLPRVATYMQEHINGLRKARGHPPYSLRPPYRSSPELDVPDPTVDIADAKHALDAQI</sequence>
<evidence type="ECO:0000256" key="1">
    <source>
        <dbReference type="SAM" id="MobiDB-lite"/>
    </source>
</evidence>
<organism evidence="2 3">
    <name type="scientific">Phytophthora megakarya</name>
    <dbReference type="NCBI Taxonomy" id="4795"/>
    <lineage>
        <taxon>Eukaryota</taxon>
        <taxon>Sar</taxon>
        <taxon>Stramenopiles</taxon>
        <taxon>Oomycota</taxon>
        <taxon>Peronosporomycetes</taxon>
        <taxon>Peronosporales</taxon>
        <taxon>Peronosporaceae</taxon>
        <taxon>Phytophthora</taxon>
    </lineage>
</organism>
<name>A0A225W6U7_9STRA</name>
<evidence type="ECO:0000313" key="2">
    <source>
        <dbReference type="EMBL" id="OWZ13456.1"/>
    </source>
</evidence>
<evidence type="ECO:0000313" key="3">
    <source>
        <dbReference type="Proteomes" id="UP000198211"/>
    </source>
</evidence>
<feature type="region of interest" description="Disordered" evidence="1">
    <location>
        <begin position="159"/>
        <end position="182"/>
    </location>
</feature>
<accession>A0A225W6U7</accession>
<protein>
    <submittedName>
        <fullName evidence="2">Uncharacterized protein</fullName>
    </submittedName>
</protein>
<dbReference type="EMBL" id="NBNE01001575">
    <property type="protein sequence ID" value="OWZ13456.1"/>
    <property type="molecule type" value="Genomic_DNA"/>
</dbReference>
<dbReference type="AlphaFoldDB" id="A0A225W6U7"/>
<dbReference type="Proteomes" id="UP000198211">
    <property type="component" value="Unassembled WGS sequence"/>
</dbReference>
<reference evidence="3" key="1">
    <citation type="submission" date="2017-03" db="EMBL/GenBank/DDBJ databases">
        <title>Phytopthora megakarya and P. palmivora, two closely related causual agents of cacao black pod achieved similar genome size and gene model numbers by different mechanisms.</title>
        <authorList>
            <person name="Ali S."/>
            <person name="Shao J."/>
            <person name="Larry D.J."/>
            <person name="Kronmiller B."/>
            <person name="Shen D."/>
            <person name="Strem M.D."/>
            <person name="Melnick R.L."/>
            <person name="Guiltinan M.J."/>
            <person name="Tyler B.M."/>
            <person name="Meinhardt L.W."/>
            <person name="Bailey B.A."/>
        </authorList>
    </citation>
    <scope>NUCLEOTIDE SEQUENCE [LARGE SCALE GENOMIC DNA]</scope>
    <source>
        <strain evidence="3">zdho120</strain>
    </source>
</reference>
<keyword evidence="3" id="KW-1185">Reference proteome</keyword>
<gene>
    <name evidence="2" type="ORF">PHMEG_00013214</name>
</gene>